<gene>
    <name evidence="2" type="ORF">CEXT_487441</name>
</gene>
<proteinExistence type="predicted"/>
<keyword evidence="1" id="KW-1133">Transmembrane helix</keyword>
<evidence type="ECO:0000313" key="3">
    <source>
        <dbReference type="Proteomes" id="UP001054945"/>
    </source>
</evidence>
<accession>A0AAV4XZ95</accession>
<evidence type="ECO:0000313" key="2">
    <source>
        <dbReference type="EMBL" id="GIZ00243.1"/>
    </source>
</evidence>
<dbReference type="Proteomes" id="UP001054945">
    <property type="component" value="Unassembled WGS sequence"/>
</dbReference>
<organism evidence="2 3">
    <name type="scientific">Caerostris extrusa</name>
    <name type="common">Bark spider</name>
    <name type="synonym">Caerostris bankana</name>
    <dbReference type="NCBI Taxonomy" id="172846"/>
    <lineage>
        <taxon>Eukaryota</taxon>
        <taxon>Metazoa</taxon>
        <taxon>Ecdysozoa</taxon>
        <taxon>Arthropoda</taxon>
        <taxon>Chelicerata</taxon>
        <taxon>Arachnida</taxon>
        <taxon>Araneae</taxon>
        <taxon>Araneomorphae</taxon>
        <taxon>Entelegynae</taxon>
        <taxon>Araneoidea</taxon>
        <taxon>Araneidae</taxon>
        <taxon>Caerostris</taxon>
    </lineage>
</organism>
<sequence>MRKAFSAATLPGETNDQRYHIYICRNQNSIPEIPPSSQTIFHYSGEELLHRSYLKRSTRSIIALLSIFNPILFIFWTDAGK</sequence>
<keyword evidence="3" id="KW-1185">Reference proteome</keyword>
<name>A0AAV4XZ95_CAEEX</name>
<protein>
    <submittedName>
        <fullName evidence="2">Uncharacterized protein</fullName>
    </submittedName>
</protein>
<reference evidence="2 3" key="1">
    <citation type="submission" date="2021-06" db="EMBL/GenBank/DDBJ databases">
        <title>Caerostris extrusa draft genome.</title>
        <authorList>
            <person name="Kono N."/>
            <person name="Arakawa K."/>
        </authorList>
    </citation>
    <scope>NUCLEOTIDE SEQUENCE [LARGE SCALE GENOMIC DNA]</scope>
</reference>
<comment type="caution">
    <text evidence="2">The sequence shown here is derived from an EMBL/GenBank/DDBJ whole genome shotgun (WGS) entry which is preliminary data.</text>
</comment>
<keyword evidence="1" id="KW-0812">Transmembrane</keyword>
<feature type="transmembrane region" description="Helical" evidence="1">
    <location>
        <begin position="60"/>
        <end position="77"/>
    </location>
</feature>
<evidence type="ECO:0000256" key="1">
    <source>
        <dbReference type="SAM" id="Phobius"/>
    </source>
</evidence>
<dbReference type="AlphaFoldDB" id="A0AAV4XZ95"/>
<keyword evidence="1" id="KW-0472">Membrane</keyword>
<dbReference type="EMBL" id="BPLR01018522">
    <property type="protein sequence ID" value="GIZ00243.1"/>
    <property type="molecule type" value="Genomic_DNA"/>
</dbReference>